<feature type="compositionally biased region" description="Polar residues" evidence="1">
    <location>
        <begin position="394"/>
        <end position="407"/>
    </location>
</feature>
<keyword evidence="3" id="KW-1185">Reference proteome</keyword>
<organism evidence="2 3">
    <name type="scientific">Lophiostoma macrostomum CBS 122681</name>
    <dbReference type="NCBI Taxonomy" id="1314788"/>
    <lineage>
        <taxon>Eukaryota</taxon>
        <taxon>Fungi</taxon>
        <taxon>Dikarya</taxon>
        <taxon>Ascomycota</taxon>
        <taxon>Pezizomycotina</taxon>
        <taxon>Dothideomycetes</taxon>
        <taxon>Pleosporomycetidae</taxon>
        <taxon>Pleosporales</taxon>
        <taxon>Lophiostomataceae</taxon>
        <taxon>Lophiostoma</taxon>
    </lineage>
</organism>
<dbReference type="EMBL" id="MU004469">
    <property type="protein sequence ID" value="KAF2650045.1"/>
    <property type="molecule type" value="Genomic_DNA"/>
</dbReference>
<reference evidence="2" key="1">
    <citation type="journal article" date="2020" name="Stud. Mycol.">
        <title>101 Dothideomycetes genomes: a test case for predicting lifestyles and emergence of pathogens.</title>
        <authorList>
            <person name="Haridas S."/>
            <person name="Albert R."/>
            <person name="Binder M."/>
            <person name="Bloem J."/>
            <person name="Labutti K."/>
            <person name="Salamov A."/>
            <person name="Andreopoulos B."/>
            <person name="Baker S."/>
            <person name="Barry K."/>
            <person name="Bills G."/>
            <person name="Bluhm B."/>
            <person name="Cannon C."/>
            <person name="Castanera R."/>
            <person name="Culley D."/>
            <person name="Daum C."/>
            <person name="Ezra D."/>
            <person name="Gonzalez J."/>
            <person name="Henrissat B."/>
            <person name="Kuo A."/>
            <person name="Liang C."/>
            <person name="Lipzen A."/>
            <person name="Lutzoni F."/>
            <person name="Magnuson J."/>
            <person name="Mondo S."/>
            <person name="Nolan M."/>
            <person name="Ohm R."/>
            <person name="Pangilinan J."/>
            <person name="Park H.-J."/>
            <person name="Ramirez L."/>
            <person name="Alfaro M."/>
            <person name="Sun H."/>
            <person name="Tritt A."/>
            <person name="Yoshinaga Y."/>
            <person name="Zwiers L.-H."/>
            <person name="Turgeon B."/>
            <person name="Goodwin S."/>
            <person name="Spatafora J."/>
            <person name="Crous P."/>
            <person name="Grigoriev I."/>
        </authorList>
    </citation>
    <scope>NUCLEOTIDE SEQUENCE</scope>
    <source>
        <strain evidence="2">CBS 122681</strain>
    </source>
</reference>
<name>A0A6A6SQC5_9PLEO</name>
<feature type="compositionally biased region" description="Low complexity" evidence="1">
    <location>
        <begin position="279"/>
        <end position="292"/>
    </location>
</feature>
<dbReference type="AlphaFoldDB" id="A0A6A6SQC5"/>
<evidence type="ECO:0000313" key="2">
    <source>
        <dbReference type="EMBL" id="KAF2650045.1"/>
    </source>
</evidence>
<dbReference type="Proteomes" id="UP000799324">
    <property type="component" value="Unassembled WGS sequence"/>
</dbReference>
<feature type="region of interest" description="Disordered" evidence="1">
    <location>
        <begin position="319"/>
        <end position="343"/>
    </location>
</feature>
<accession>A0A6A6SQC5</accession>
<feature type="region of interest" description="Disordered" evidence="1">
    <location>
        <begin position="136"/>
        <end position="307"/>
    </location>
</feature>
<feature type="compositionally biased region" description="Polar residues" evidence="1">
    <location>
        <begin position="265"/>
        <end position="274"/>
    </location>
</feature>
<sequence length="573" mass="64404">MPDKLSVEDCISRLGLKNYRTPDARKRGRPVFKRKEVQDYHKQIGRVVDDVFSRGRDFIRAESNTNPNFLRDEAQRMLADSDFGLKIWGRGDRDHILEVGTGNYTRDLFWDNESDRDIIIETTRLWLKRSVMNKVKNDYPKRPSGPSMMEEDDARVDDDPDTDNTGRLPLSNPNANSFMAPPAPMYPQGSRAHHGESNQPIDNASYPSDTAENMSPPYHVDDMNDPDYFPGRGMSMQPGYRGTGRSPKRKRASETKTPNRRTKKPANNDSVRNSRTAEEPSLAVPSSSSAPKAADEDPPAGPSSATSVEAVDHVGDFRKGQNCFAPTDELDDHDSGLDYPAFSGLPVDAQQSIDHDDLDSVIPDIDFSQEQILDAPSRGQELDDQEAEAADPGTPQQRTPPTVATARPSSFESIKMLKMLRDILQEKRPSSDVLTKLDPRMSNANIEDMDGTTAHSRAYNHWIEMHRELASFQDVTGYKGLVGDDWTRYLGSIIDNWDSKWATALPAMENLGRWTRQVQTEGNWIDEDNLNEALAAYFSTALQVLGCTSESLLKGFEQYNHELLTWFIETARV</sequence>
<feature type="region of interest" description="Disordered" evidence="1">
    <location>
        <begin position="378"/>
        <end position="407"/>
    </location>
</feature>
<feature type="compositionally biased region" description="Polar residues" evidence="1">
    <location>
        <begin position="197"/>
        <end position="213"/>
    </location>
</feature>
<feature type="compositionally biased region" description="Acidic residues" evidence="1">
    <location>
        <begin position="149"/>
        <end position="162"/>
    </location>
</feature>
<proteinExistence type="predicted"/>
<evidence type="ECO:0000313" key="3">
    <source>
        <dbReference type="Proteomes" id="UP000799324"/>
    </source>
</evidence>
<evidence type="ECO:0000256" key="1">
    <source>
        <dbReference type="SAM" id="MobiDB-lite"/>
    </source>
</evidence>
<gene>
    <name evidence="2" type="ORF">K491DRAFT_782905</name>
</gene>
<protein>
    <submittedName>
        <fullName evidence="2">Uncharacterized protein</fullName>
    </submittedName>
</protein>